<keyword evidence="1" id="KW-0472">Membrane</keyword>
<dbReference type="AlphaFoldDB" id="A0A7Y7XHY2"/>
<dbReference type="InterPro" id="IPR028087">
    <property type="entry name" value="Tad_N"/>
</dbReference>
<dbReference type="RefSeq" id="WP_177105438.1">
    <property type="nucleotide sequence ID" value="NZ_JACAQB010000027.1"/>
</dbReference>
<dbReference type="EMBL" id="JACAQB010000027">
    <property type="protein sequence ID" value="NWB99921.1"/>
    <property type="molecule type" value="Genomic_DNA"/>
</dbReference>
<protein>
    <recommendedName>
        <fullName evidence="2">Putative Flp pilus-assembly TadG-like N-terminal domain-containing protein</fullName>
    </recommendedName>
</protein>
<sequence length="620" mass="62743">MSFPGRAVAFHGPASQRGAIGLMAAITLGLALLLMVVVADTGRLYLEQRKLQRVVDTAALEAVSRGGTCLPGLSAASYATLAASRNAFTVGTGNTLTTTCGTLVTGSNNLRTFAVNAAQSSAIKVVATHAVATSIAAGIYTLVSTATFNPNTQLSATAVAATPLPPTAQLSIRSTVVTANLNSIMGPLLGSSLTITAAGWNGLLSTNINLLSYLNQLAIDLNVTAGNYTQLLATNVTVAQLMQTAITVSQANGASADVLTALGNLKVAAQTAGSIQLGNLLSLSTSTPTSVLNANLQVFQLVQALAEVANNQNGLAVTLPVSLLGLGSGITVQTKVIQAPQFSAIGNPALAALNPQGPNQIYVRTAQIRTLVSLDLSVVTNIVSIVTSALSAITSALGILGLNLSILPVHTLGLSLDAGGGSSYVTGYTCVSDTNKSLSISATTDTAYLRVGNISSNWASSSSAPTVTPFVLVAVGTLAAPYSGGGLELTINSPALQTTGTNTFINPPNVNVTPTPAYPPYTLSMSNPTTSLTSSVTGIQLTSITPTYTPSPLLAVTFGLVTTAINGLTSLLVSALSAPLNLVLNDLINTLLTGLGITVGQISVDGHLTCGQTGKAYLVI</sequence>
<dbReference type="Proteomes" id="UP000539985">
    <property type="component" value="Unassembled WGS sequence"/>
</dbReference>
<feature type="domain" description="Putative Flp pilus-assembly TadG-like N-terminal" evidence="2">
    <location>
        <begin position="18"/>
        <end position="64"/>
    </location>
</feature>
<keyword evidence="1" id="KW-0812">Transmembrane</keyword>
<evidence type="ECO:0000256" key="1">
    <source>
        <dbReference type="SAM" id="Phobius"/>
    </source>
</evidence>
<dbReference type="Pfam" id="PF13400">
    <property type="entry name" value="Tad"/>
    <property type="match status" value="1"/>
</dbReference>
<name>A0A7Y7XHY2_9PSED</name>
<organism evidence="3 4">
    <name type="scientific">Pseudomonas gingeri</name>
    <dbReference type="NCBI Taxonomy" id="117681"/>
    <lineage>
        <taxon>Bacteria</taxon>
        <taxon>Pseudomonadati</taxon>
        <taxon>Pseudomonadota</taxon>
        <taxon>Gammaproteobacteria</taxon>
        <taxon>Pseudomonadales</taxon>
        <taxon>Pseudomonadaceae</taxon>
        <taxon>Pseudomonas</taxon>
    </lineage>
</organism>
<evidence type="ECO:0000313" key="4">
    <source>
        <dbReference type="Proteomes" id="UP000539985"/>
    </source>
</evidence>
<comment type="caution">
    <text evidence="3">The sequence shown here is derived from an EMBL/GenBank/DDBJ whole genome shotgun (WGS) entry which is preliminary data.</text>
</comment>
<evidence type="ECO:0000259" key="2">
    <source>
        <dbReference type="Pfam" id="PF13400"/>
    </source>
</evidence>
<feature type="transmembrane region" description="Helical" evidence="1">
    <location>
        <begin position="20"/>
        <end position="39"/>
    </location>
</feature>
<evidence type="ECO:0000313" key="3">
    <source>
        <dbReference type="EMBL" id="NWB99921.1"/>
    </source>
</evidence>
<accession>A0A7Y7XHY2</accession>
<gene>
    <name evidence="3" type="ORF">HX882_29035</name>
</gene>
<keyword evidence="1" id="KW-1133">Transmembrane helix</keyword>
<proteinExistence type="predicted"/>
<reference evidence="3 4" key="1">
    <citation type="submission" date="2020-04" db="EMBL/GenBank/DDBJ databases">
        <title>Molecular characterization of pseudomonads from Agaricus bisporus reveal novel blotch 2 pathogens in Western Europe.</title>
        <authorList>
            <person name="Taparia T."/>
            <person name="Krijger M."/>
            <person name="Haynes E."/>
            <person name="Elpinstone J.G."/>
            <person name="Noble R."/>
            <person name="Van Der Wolf J."/>
        </authorList>
    </citation>
    <scope>NUCLEOTIDE SEQUENCE [LARGE SCALE GENOMIC DNA]</scope>
    <source>
        <strain evidence="3 4">H7001</strain>
    </source>
</reference>